<protein>
    <recommendedName>
        <fullName evidence="1">RNase H type-1 domain-containing protein</fullName>
    </recommendedName>
</protein>
<dbReference type="CDD" id="cd06222">
    <property type="entry name" value="RNase_H_like"/>
    <property type="match status" value="1"/>
</dbReference>
<dbReference type="Proteomes" id="UP000607653">
    <property type="component" value="Unassembled WGS sequence"/>
</dbReference>
<accession>A0A822XSR9</accession>
<evidence type="ECO:0000259" key="1">
    <source>
        <dbReference type="Pfam" id="PF13456"/>
    </source>
</evidence>
<feature type="domain" description="RNase H type-1" evidence="1">
    <location>
        <begin position="76"/>
        <end position="148"/>
    </location>
</feature>
<dbReference type="EMBL" id="DUZY01000001">
    <property type="protein sequence ID" value="DAD21946.1"/>
    <property type="molecule type" value="Genomic_DNA"/>
</dbReference>
<dbReference type="PANTHER" id="PTHR47074:SF73">
    <property type="entry name" value="OS04G0448401 PROTEIN"/>
    <property type="match status" value="1"/>
</dbReference>
<organism evidence="2 3">
    <name type="scientific">Nelumbo nucifera</name>
    <name type="common">Sacred lotus</name>
    <dbReference type="NCBI Taxonomy" id="4432"/>
    <lineage>
        <taxon>Eukaryota</taxon>
        <taxon>Viridiplantae</taxon>
        <taxon>Streptophyta</taxon>
        <taxon>Embryophyta</taxon>
        <taxon>Tracheophyta</taxon>
        <taxon>Spermatophyta</taxon>
        <taxon>Magnoliopsida</taxon>
        <taxon>Proteales</taxon>
        <taxon>Nelumbonaceae</taxon>
        <taxon>Nelumbo</taxon>
    </lineage>
</organism>
<dbReference type="GO" id="GO:0003676">
    <property type="term" value="F:nucleic acid binding"/>
    <property type="evidence" value="ECO:0007669"/>
    <property type="project" value="InterPro"/>
</dbReference>
<dbReference type="PANTHER" id="PTHR47074">
    <property type="entry name" value="BNAC02G40300D PROTEIN"/>
    <property type="match status" value="1"/>
</dbReference>
<dbReference type="InterPro" id="IPR036397">
    <property type="entry name" value="RNaseH_sf"/>
</dbReference>
<proteinExistence type="predicted"/>
<sequence length="154" mass="16587">MQKQSGFASSLNLKSDTSDLLSPLGHGLNGGLKMINERRLTSQQGWQHYSPVPNQRSKSFFWSPPRAGVLKINVDRSFVSKGKAGFGVAIRDPEGKVVAALFGNCTVSSPIQVEAFAAVQALKTISVFDGFNFCLESDCLNLVNAINKGVLELA</sequence>
<dbReference type="InterPro" id="IPR012337">
    <property type="entry name" value="RNaseH-like_sf"/>
</dbReference>
<dbReference type="InterPro" id="IPR052929">
    <property type="entry name" value="RNase_H-like_EbsB-rel"/>
</dbReference>
<dbReference type="Pfam" id="PF13456">
    <property type="entry name" value="RVT_3"/>
    <property type="match status" value="1"/>
</dbReference>
<evidence type="ECO:0000313" key="2">
    <source>
        <dbReference type="EMBL" id="DAD21946.1"/>
    </source>
</evidence>
<name>A0A822XSR9_NELNU</name>
<keyword evidence="3" id="KW-1185">Reference proteome</keyword>
<dbReference type="InterPro" id="IPR044730">
    <property type="entry name" value="RNase_H-like_dom_plant"/>
</dbReference>
<dbReference type="GO" id="GO:0004523">
    <property type="term" value="F:RNA-DNA hybrid ribonuclease activity"/>
    <property type="evidence" value="ECO:0007669"/>
    <property type="project" value="InterPro"/>
</dbReference>
<dbReference type="Gene3D" id="3.30.420.10">
    <property type="entry name" value="Ribonuclease H-like superfamily/Ribonuclease H"/>
    <property type="match status" value="1"/>
</dbReference>
<gene>
    <name evidence="2" type="ORF">HUJ06_023409</name>
</gene>
<dbReference type="AlphaFoldDB" id="A0A822XSR9"/>
<comment type="caution">
    <text evidence="2">The sequence shown here is derived from an EMBL/GenBank/DDBJ whole genome shotgun (WGS) entry which is preliminary data.</text>
</comment>
<reference evidence="2 3" key="1">
    <citation type="journal article" date="2020" name="Mol. Biol. Evol.">
        <title>Distinct Expression and Methylation Patterns for Genes with Different Fates following a Single Whole-Genome Duplication in Flowering Plants.</title>
        <authorList>
            <person name="Shi T."/>
            <person name="Rahmani R.S."/>
            <person name="Gugger P.F."/>
            <person name="Wang M."/>
            <person name="Li H."/>
            <person name="Zhang Y."/>
            <person name="Li Z."/>
            <person name="Wang Q."/>
            <person name="Van de Peer Y."/>
            <person name="Marchal K."/>
            <person name="Chen J."/>
        </authorList>
    </citation>
    <scope>NUCLEOTIDE SEQUENCE [LARGE SCALE GENOMIC DNA]</scope>
    <source>
        <tissue evidence="2">Leaf</tissue>
    </source>
</reference>
<dbReference type="SUPFAM" id="SSF53098">
    <property type="entry name" value="Ribonuclease H-like"/>
    <property type="match status" value="1"/>
</dbReference>
<evidence type="ECO:0000313" key="3">
    <source>
        <dbReference type="Proteomes" id="UP000607653"/>
    </source>
</evidence>
<dbReference type="InterPro" id="IPR002156">
    <property type="entry name" value="RNaseH_domain"/>
</dbReference>